<dbReference type="Gene3D" id="3.30.110.150">
    <property type="entry name" value="SepF-like protein"/>
    <property type="match status" value="1"/>
</dbReference>
<dbReference type="OrthoDB" id="9815206at2"/>
<dbReference type="InterPro" id="IPR007561">
    <property type="entry name" value="Cell_div_SepF/SepF-rel"/>
</dbReference>
<keyword evidence="3 5" id="KW-0131">Cell cycle</keyword>
<keyword evidence="8" id="KW-1185">Reference proteome</keyword>
<dbReference type="HAMAP" id="MF_01197">
    <property type="entry name" value="SepF"/>
    <property type="match status" value="1"/>
</dbReference>
<accession>A0A2P7Q159</accession>
<evidence type="ECO:0000313" key="7">
    <source>
        <dbReference type="EMBL" id="PSJ31677.1"/>
    </source>
</evidence>
<evidence type="ECO:0000256" key="2">
    <source>
        <dbReference type="ARBA" id="ARBA00023210"/>
    </source>
</evidence>
<protein>
    <recommendedName>
        <fullName evidence="5">Cell division protein SepF</fullName>
    </recommendedName>
</protein>
<keyword evidence="2 5" id="KW-0717">Septation</keyword>
<name>A0A2P7Q159_9FIRM</name>
<comment type="function">
    <text evidence="4 5">Cell division protein that is part of the divisome complex and is recruited early to the Z-ring. Probably stimulates Z-ring formation, perhaps through the cross-linking of FtsZ protofilaments. Its function overlaps with FtsA.</text>
</comment>
<dbReference type="Proteomes" id="UP000241434">
    <property type="component" value="Unassembled WGS sequence"/>
</dbReference>
<proteinExistence type="inferred from homology"/>
<dbReference type="GO" id="GO:0000917">
    <property type="term" value="P:division septum assembly"/>
    <property type="evidence" value="ECO:0007669"/>
    <property type="project" value="UniProtKB-KW"/>
</dbReference>
<gene>
    <name evidence="5" type="primary">sepF</name>
    <name evidence="7" type="ORF">UF10_03335</name>
</gene>
<dbReference type="GO" id="GO:0043093">
    <property type="term" value="P:FtsZ-dependent cytokinesis"/>
    <property type="evidence" value="ECO:0007669"/>
    <property type="project" value="UniProtKB-UniRule"/>
</dbReference>
<comment type="subunit">
    <text evidence="5">Homodimer. Interacts with FtsZ.</text>
</comment>
<dbReference type="AlphaFoldDB" id="A0A2P7Q159"/>
<dbReference type="GO" id="GO:0005737">
    <property type="term" value="C:cytoplasm"/>
    <property type="evidence" value="ECO:0007669"/>
    <property type="project" value="UniProtKB-SubCell"/>
</dbReference>
<dbReference type="RefSeq" id="WP_106776414.1">
    <property type="nucleotide sequence ID" value="NZ_JBGGGQ010000001.1"/>
</dbReference>
<dbReference type="PANTHER" id="PTHR35798">
    <property type="entry name" value="CELL DIVISION PROTEIN SEPF"/>
    <property type="match status" value="1"/>
</dbReference>
<evidence type="ECO:0000256" key="3">
    <source>
        <dbReference type="ARBA" id="ARBA00023306"/>
    </source>
</evidence>
<dbReference type="InterPro" id="IPR038594">
    <property type="entry name" value="SepF-like_sf"/>
</dbReference>
<dbReference type="InterPro" id="IPR023052">
    <property type="entry name" value="Cell_div_SepF"/>
</dbReference>
<comment type="similarity">
    <text evidence="5">Belongs to the SepF family.</text>
</comment>
<keyword evidence="1 5" id="KW-0132">Cell division</keyword>
<dbReference type="EMBL" id="JYGE01000003">
    <property type="protein sequence ID" value="PSJ31677.1"/>
    <property type="molecule type" value="Genomic_DNA"/>
</dbReference>
<evidence type="ECO:0000313" key="8">
    <source>
        <dbReference type="Proteomes" id="UP000241434"/>
    </source>
</evidence>
<keyword evidence="5" id="KW-0963">Cytoplasm</keyword>
<dbReference type="PANTHER" id="PTHR35798:SF1">
    <property type="entry name" value="CELL DIVISION PROTEIN SEPF"/>
    <property type="match status" value="1"/>
</dbReference>
<evidence type="ECO:0000256" key="1">
    <source>
        <dbReference type="ARBA" id="ARBA00022618"/>
    </source>
</evidence>
<feature type="region of interest" description="Disordered" evidence="6">
    <location>
        <begin position="19"/>
        <end position="46"/>
    </location>
</feature>
<evidence type="ECO:0000256" key="5">
    <source>
        <dbReference type="HAMAP-Rule" id="MF_01197"/>
    </source>
</evidence>
<evidence type="ECO:0000256" key="6">
    <source>
        <dbReference type="SAM" id="MobiDB-lite"/>
    </source>
</evidence>
<comment type="subcellular location">
    <subcellularLocation>
        <location evidence="5">Cytoplasm</location>
    </subcellularLocation>
    <text evidence="5">Localizes to the division site, in a FtsZ-dependent manner.</text>
</comment>
<dbReference type="Pfam" id="PF04472">
    <property type="entry name" value="SepF"/>
    <property type="match status" value="1"/>
</dbReference>
<organism evidence="7 8">
    <name type="scientific">Peptostreptococcus russellii</name>
    <dbReference type="NCBI Taxonomy" id="215200"/>
    <lineage>
        <taxon>Bacteria</taxon>
        <taxon>Bacillati</taxon>
        <taxon>Bacillota</taxon>
        <taxon>Clostridia</taxon>
        <taxon>Peptostreptococcales</taxon>
        <taxon>Peptostreptococcaceae</taxon>
        <taxon>Peptostreptococcus</taxon>
    </lineage>
</organism>
<comment type="caution">
    <text evidence="7">The sequence shown here is derived from an EMBL/GenBank/DDBJ whole genome shotgun (WGS) entry which is preliminary data.</text>
</comment>
<reference evidence="7" key="1">
    <citation type="thesis" date="2015" institute="Rutgers" country="The State University of New Jersey, 14 College Farm Rd., New Brunswick, NJ, USA">
        <title>Ammonia toxicity in bacteria and its implications for treatment of and resource recovery from highly nitrogenous organic wastes.</title>
        <authorList>
            <person name="Luther A.K."/>
        </authorList>
    </citation>
    <scope>NUCLEOTIDE SEQUENCE</scope>
    <source>
        <strain evidence="7">RT-10B</strain>
    </source>
</reference>
<evidence type="ECO:0000256" key="4">
    <source>
        <dbReference type="ARBA" id="ARBA00044936"/>
    </source>
</evidence>
<sequence>MAGFKDKMGKLKDWMITDDENSDEEYDSYEDEYDDSYEEYDDNFEEYEEDTDITSTSSSYAAGIAASRVADYQAHNQMKVVIVEPKVYDDAATIADHLKLRKTVIVNLENMTQQNTKKSIFDFMNGAVYVLDGSIQRVSKSIFILAPKNVDVDASIKKELESKAIFPWQSR</sequence>